<sequence length="98" mass="11008">MKPNCFECSYSRDIPGNANISCHHPAFKEIHNNPMAKLMGMFASVGRSAPLQIHTDGIKVRGDPHGIKNGWFNHPLSFDPTWLEECNGFKGVEEKLQK</sequence>
<evidence type="ECO:0000313" key="1">
    <source>
        <dbReference type="EMBL" id="KKN76318.1"/>
    </source>
</evidence>
<organism evidence="1">
    <name type="scientific">marine sediment metagenome</name>
    <dbReference type="NCBI Taxonomy" id="412755"/>
    <lineage>
        <taxon>unclassified sequences</taxon>
        <taxon>metagenomes</taxon>
        <taxon>ecological metagenomes</taxon>
    </lineage>
</organism>
<comment type="caution">
    <text evidence="1">The sequence shown here is derived from an EMBL/GenBank/DDBJ whole genome shotgun (WGS) entry which is preliminary data.</text>
</comment>
<gene>
    <name evidence="1" type="ORF">LCGC14_0371700</name>
</gene>
<proteinExistence type="predicted"/>
<name>A0A0F9WDN0_9ZZZZ</name>
<dbReference type="AlphaFoldDB" id="A0A0F9WDN0"/>
<accession>A0A0F9WDN0</accession>
<protein>
    <submittedName>
        <fullName evidence="1">Uncharacterized protein</fullName>
    </submittedName>
</protein>
<reference evidence="1" key="1">
    <citation type="journal article" date="2015" name="Nature">
        <title>Complex archaea that bridge the gap between prokaryotes and eukaryotes.</title>
        <authorList>
            <person name="Spang A."/>
            <person name="Saw J.H."/>
            <person name="Jorgensen S.L."/>
            <person name="Zaremba-Niedzwiedzka K."/>
            <person name="Martijn J."/>
            <person name="Lind A.E."/>
            <person name="van Eijk R."/>
            <person name="Schleper C."/>
            <person name="Guy L."/>
            <person name="Ettema T.J."/>
        </authorList>
    </citation>
    <scope>NUCLEOTIDE SEQUENCE</scope>
</reference>
<dbReference type="EMBL" id="LAZR01000297">
    <property type="protein sequence ID" value="KKN76318.1"/>
    <property type="molecule type" value="Genomic_DNA"/>
</dbReference>